<dbReference type="Pfam" id="PF07863">
    <property type="entry name" value="CtnDOT_TraJ"/>
    <property type="match status" value="1"/>
</dbReference>
<name>A0A5D4H9V0_9SPHI</name>
<keyword evidence="1" id="KW-1133">Transmembrane helix</keyword>
<dbReference type="Proteomes" id="UP000322362">
    <property type="component" value="Unassembled WGS sequence"/>
</dbReference>
<proteinExistence type="predicted"/>
<feature type="transmembrane region" description="Helical" evidence="1">
    <location>
        <begin position="284"/>
        <end position="306"/>
    </location>
</feature>
<keyword evidence="2" id="KW-0732">Signal</keyword>
<feature type="transmembrane region" description="Helical" evidence="1">
    <location>
        <begin position="243"/>
        <end position="263"/>
    </location>
</feature>
<feature type="signal peptide" evidence="2">
    <location>
        <begin position="1"/>
        <end position="28"/>
    </location>
</feature>
<dbReference type="InterPro" id="IPR012424">
    <property type="entry name" value="Conjugative_transposon_TraJ_C"/>
</dbReference>
<keyword evidence="5" id="KW-1185">Reference proteome</keyword>
<keyword evidence="1" id="KW-0812">Transmembrane</keyword>
<evidence type="ECO:0000256" key="2">
    <source>
        <dbReference type="SAM" id="SignalP"/>
    </source>
</evidence>
<evidence type="ECO:0000313" key="5">
    <source>
        <dbReference type="Proteomes" id="UP000322362"/>
    </source>
</evidence>
<organism evidence="4 5">
    <name type="scientific">Sphingobacterium phlebotomi</name>
    <dbReference type="NCBI Taxonomy" id="2605433"/>
    <lineage>
        <taxon>Bacteria</taxon>
        <taxon>Pseudomonadati</taxon>
        <taxon>Bacteroidota</taxon>
        <taxon>Sphingobacteriia</taxon>
        <taxon>Sphingobacteriales</taxon>
        <taxon>Sphingobacteriaceae</taxon>
        <taxon>Sphingobacterium</taxon>
    </lineage>
</organism>
<feature type="chain" id="PRO_5022864862" evidence="2">
    <location>
        <begin position="29"/>
        <end position="337"/>
    </location>
</feature>
<protein>
    <submittedName>
        <fullName evidence="4">Conjugative transposon protein TraJ</fullName>
    </submittedName>
</protein>
<sequence>MKRNSTKRTAVLATMLLVVCVVPQVACAQAGDYIYGFNRILDDLFEEMMPLGSRLIDTGRALAGFGALWYISIRVWRHIANAEPIDFFPLLRPFGIGIAILLFPHLIALMNGVLKPIEQGTRAMAIDSHHAIMHHIDQREKEIKETPSETIFPGENPDIEKYEESTPSGDNRLFSGLKNAFSWFSIKNAISLWFSEGLHILYAAASLCINVIRTFYLVVLAIIGPLSLGLSVFDGFENTLVNWFARYIHVYMWLPVANIFGAICSKILENMILQDQGFMSSTAYLVFMVIAIIGYTTVPTVAGYIVQPGGNDTLLHKVNNATRAAGKAAMMAAGKIL</sequence>
<accession>A0A5D4H9V0</accession>
<feature type="domain" description="Conjugative transposon TraJ C-terminal" evidence="3">
    <location>
        <begin position="34"/>
        <end position="333"/>
    </location>
</feature>
<dbReference type="EMBL" id="VTAV01000002">
    <property type="protein sequence ID" value="TYR37408.1"/>
    <property type="molecule type" value="Genomic_DNA"/>
</dbReference>
<keyword evidence="1" id="KW-0472">Membrane</keyword>
<feature type="transmembrane region" description="Helical" evidence="1">
    <location>
        <begin position="94"/>
        <end position="114"/>
    </location>
</feature>
<feature type="transmembrane region" description="Helical" evidence="1">
    <location>
        <begin position="200"/>
        <end position="223"/>
    </location>
</feature>
<dbReference type="InterPro" id="IPR022393">
    <property type="entry name" value="Conjugative_transposon_TraJ"/>
</dbReference>
<evidence type="ECO:0000256" key="1">
    <source>
        <dbReference type="SAM" id="Phobius"/>
    </source>
</evidence>
<dbReference type="AlphaFoldDB" id="A0A5D4H9V0"/>
<dbReference type="RefSeq" id="WP_148918149.1">
    <property type="nucleotide sequence ID" value="NZ_VTAV01000002.1"/>
</dbReference>
<evidence type="ECO:0000259" key="3">
    <source>
        <dbReference type="Pfam" id="PF07863"/>
    </source>
</evidence>
<reference evidence="4 5" key="1">
    <citation type="submission" date="2019-08" db="EMBL/GenBank/DDBJ databases">
        <title>Phlebobacter frassis gen. nov. sp. nov., a new member of family Sphingobacteriaceae isolated from sand fly rearing media.</title>
        <authorList>
            <person name="Kakumanu M.L."/>
            <person name="Marayati B.F."/>
            <person name="Wada-Katsumata A."/>
            <person name="Wasserberg G."/>
            <person name="Schal C."/>
            <person name="Apperson C.S."/>
            <person name="Ponnusamy L."/>
        </authorList>
    </citation>
    <scope>NUCLEOTIDE SEQUENCE [LARGE SCALE GENOMIC DNA]</scope>
    <source>
        <strain evidence="4 5">SSI9</strain>
    </source>
</reference>
<gene>
    <name evidence="4" type="primary">traJ</name>
    <name evidence="4" type="ORF">FXV77_05225</name>
</gene>
<comment type="caution">
    <text evidence="4">The sequence shown here is derived from an EMBL/GenBank/DDBJ whole genome shotgun (WGS) entry which is preliminary data.</text>
</comment>
<evidence type="ECO:0000313" key="4">
    <source>
        <dbReference type="EMBL" id="TYR37408.1"/>
    </source>
</evidence>
<dbReference type="NCBIfam" id="TIGR03782">
    <property type="entry name" value="Bac_Flav_CT_J"/>
    <property type="match status" value="1"/>
</dbReference>